<evidence type="ECO:0000313" key="1">
    <source>
        <dbReference type="EMBL" id="HAW75654.1"/>
    </source>
</evidence>
<dbReference type="Proteomes" id="UP000263517">
    <property type="component" value="Unassembled WGS sequence"/>
</dbReference>
<gene>
    <name evidence="1" type="ORF">DCW74_07965</name>
</gene>
<dbReference type="AlphaFoldDB" id="A0A350P2Y7"/>
<proteinExistence type="predicted"/>
<reference evidence="1 2" key="1">
    <citation type="journal article" date="2018" name="Nat. Biotechnol.">
        <title>A standardized bacterial taxonomy based on genome phylogeny substantially revises the tree of life.</title>
        <authorList>
            <person name="Parks D.H."/>
            <person name="Chuvochina M."/>
            <person name="Waite D.W."/>
            <person name="Rinke C."/>
            <person name="Skarshewski A."/>
            <person name="Chaumeil P.A."/>
            <person name="Hugenholtz P."/>
        </authorList>
    </citation>
    <scope>NUCLEOTIDE SEQUENCE [LARGE SCALE GENOMIC DNA]</scope>
    <source>
        <strain evidence="1">UBA11978</strain>
    </source>
</reference>
<name>A0A350P2Y7_9ALTE</name>
<dbReference type="EMBL" id="DNAN01000274">
    <property type="protein sequence ID" value="HAW75654.1"/>
    <property type="molecule type" value="Genomic_DNA"/>
</dbReference>
<organism evidence="1 2">
    <name type="scientific">Alteromonas australica</name>
    <dbReference type="NCBI Taxonomy" id="589873"/>
    <lineage>
        <taxon>Bacteria</taxon>
        <taxon>Pseudomonadati</taxon>
        <taxon>Pseudomonadota</taxon>
        <taxon>Gammaproteobacteria</taxon>
        <taxon>Alteromonadales</taxon>
        <taxon>Alteromonadaceae</taxon>
        <taxon>Alteromonas/Salinimonas group</taxon>
        <taxon>Alteromonas</taxon>
    </lineage>
</organism>
<protein>
    <submittedName>
        <fullName evidence="1">Uncharacterized protein</fullName>
    </submittedName>
</protein>
<comment type="caution">
    <text evidence="1">The sequence shown here is derived from an EMBL/GenBank/DDBJ whole genome shotgun (WGS) entry which is preliminary data.</text>
</comment>
<sequence>MARKRPGGNFGNFGKDSFAKAEKVDIGTKKYRVSPIKGSFGGSVPDAIYTSDREAAWSRWRRGWELATSNGVERPFFYKFAYEIPRDTLPIVGNRPPFLSGSLQGFVTENKEYGMHWAGKLDAGNLRFDGLRDQAGTLLAISGEIPKTDTFLGRGQDNLNFWYIQLSGTFSQLTITGVSGPVPPPLFIGIGGPQGIKPINGDILEDTIVTVSGQAIDTDTRDPATGKRYGYMQATLINLDQNKGVLQLAKRGSVQSTLDGVLVTPSRIPPEPGRFFQTGDRYSCSCQDFMRRNYAYISSLGLRKGYKFAKSKVATVKPGRYEEMVRRNERGKILVAAQQKIFNDALDNKEMLINYPSGEGPFGGFRFAPTQAVLPTGLLPKNSKDPNAMYRDLPAVFADFGGQYRRGFGDKLEPSGVAEGMPKYGDYKKILDVEGKPTDRIKEISDYWTYTLDEYRYCKHIYAMRYADGEFPNEPSDYPVQAGSIAKWEDKLVTDTEKSQRKAFERLVYYGLGYMDTPPFNLQSPMMGPMVTKLINIPQPLILMQNFNMIDQEGNTYNVATSGKPAVTPQPSGFTIADWDFRVNYVI</sequence>
<evidence type="ECO:0000313" key="2">
    <source>
        <dbReference type="Proteomes" id="UP000263517"/>
    </source>
</evidence>
<accession>A0A350P2Y7</accession>